<name>A0ACB6S4N3_9PLEO</name>
<protein>
    <submittedName>
        <fullName evidence="1">Uncharacterized protein</fullName>
    </submittedName>
</protein>
<dbReference type="EMBL" id="MU006711">
    <property type="protein sequence ID" value="KAF2628998.1"/>
    <property type="molecule type" value="Genomic_DNA"/>
</dbReference>
<evidence type="ECO:0000313" key="2">
    <source>
        <dbReference type="Proteomes" id="UP000799754"/>
    </source>
</evidence>
<organism evidence="1 2">
    <name type="scientific">Macroventuria anomochaeta</name>
    <dbReference type="NCBI Taxonomy" id="301207"/>
    <lineage>
        <taxon>Eukaryota</taxon>
        <taxon>Fungi</taxon>
        <taxon>Dikarya</taxon>
        <taxon>Ascomycota</taxon>
        <taxon>Pezizomycotina</taxon>
        <taxon>Dothideomycetes</taxon>
        <taxon>Pleosporomycetidae</taxon>
        <taxon>Pleosporales</taxon>
        <taxon>Pleosporineae</taxon>
        <taxon>Didymellaceae</taxon>
        <taxon>Macroventuria</taxon>
    </lineage>
</organism>
<accession>A0ACB6S4N3</accession>
<proteinExistence type="predicted"/>
<keyword evidence="2" id="KW-1185">Reference proteome</keyword>
<comment type="caution">
    <text evidence="1">The sequence shown here is derived from an EMBL/GenBank/DDBJ whole genome shotgun (WGS) entry which is preliminary data.</text>
</comment>
<dbReference type="Proteomes" id="UP000799754">
    <property type="component" value="Unassembled WGS sequence"/>
</dbReference>
<evidence type="ECO:0000313" key="1">
    <source>
        <dbReference type="EMBL" id="KAF2628998.1"/>
    </source>
</evidence>
<sequence>MSIPKTSSVQSHQPEVQASVYPLSYSDFSSRPTINNAHRSRLIDFLQSHRRQLQRRHNDLWSQQLRSRFFNKQAGETFQTSRMPEDEYGIHTTKATDANLSVDTMTSGANSSAGAHSTDKDSESLSQTSQATKDENGTHTTKTLESRGAEGKKDSRTSEGSAVQEHEEAGNDEGVFAKAGNASAAVGGAVAGVRGGKAVVSAE</sequence>
<gene>
    <name evidence="1" type="ORF">BU25DRAFT_447508</name>
</gene>
<reference evidence="1" key="1">
    <citation type="journal article" date="2020" name="Stud. Mycol.">
        <title>101 Dothideomycetes genomes: a test case for predicting lifestyles and emergence of pathogens.</title>
        <authorList>
            <person name="Haridas S."/>
            <person name="Albert R."/>
            <person name="Binder M."/>
            <person name="Bloem J."/>
            <person name="Labutti K."/>
            <person name="Salamov A."/>
            <person name="Andreopoulos B."/>
            <person name="Baker S."/>
            <person name="Barry K."/>
            <person name="Bills G."/>
            <person name="Bluhm B."/>
            <person name="Cannon C."/>
            <person name="Castanera R."/>
            <person name="Culley D."/>
            <person name="Daum C."/>
            <person name="Ezra D."/>
            <person name="Gonzalez J."/>
            <person name="Henrissat B."/>
            <person name="Kuo A."/>
            <person name="Liang C."/>
            <person name="Lipzen A."/>
            <person name="Lutzoni F."/>
            <person name="Magnuson J."/>
            <person name="Mondo S."/>
            <person name="Nolan M."/>
            <person name="Ohm R."/>
            <person name="Pangilinan J."/>
            <person name="Park H.-J."/>
            <person name="Ramirez L."/>
            <person name="Alfaro M."/>
            <person name="Sun H."/>
            <person name="Tritt A."/>
            <person name="Yoshinaga Y."/>
            <person name="Zwiers L.-H."/>
            <person name="Turgeon B."/>
            <person name="Goodwin S."/>
            <person name="Spatafora J."/>
            <person name="Crous P."/>
            <person name="Grigoriev I."/>
        </authorList>
    </citation>
    <scope>NUCLEOTIDE SEQUENCE</scope>
    <source>
        <strain evidence="1">CBS 525.71</strain>
    </source>
</reference>